<dbReference type="AlphaFoldDB" id="A0A0C2J5H4"/>
<accession>A0A0C2J5H4</accession>
<sequence>MDCDIETDSFSIFNLSRRLFAEMFIGCYVKGKLSHKIMDQVLGDQNMLMWIGRSAVTALSSICFYNASESWDDLNFFDLVISTYLISDNRYLYMQDFTTIQILISHLDPELFLKYMLFNIAPSIRKRVDFSKPLSSILCLQEFEIDLNLRHLLILVYNALVERHFVEILDNLDVQYLERQIIHSLARGNQTIKKFKNRTYEYREIFVNDSSTLNENLDDVLKKVSTVINSLDSEKTISLKPEYFDTLNMFFFIYYFPEGFNIQEKLSDLYKTSTCRFLLPEIGQLRESFIGMNSFLFSDDFSGLIMHVLVNWNTNRGRTEKVALDNLLLVTMSICLMLKISLNKKNDSSFPKTIDFIFGIRMNLGSNNVMTLLAFFKKRLNHTIFGSIVDYLMDISEIPFDYFCDLSESREGITDKSRKCIDFASKSLQKHQEFVLNNDKTQKDHWDFVQ</sequence>
<gene>
    <name evidence="1" type="ORF">RF11_11368</name>
</gene>
<keyword evidence="2" id="KW-1185">Reference proteome</keyword>
<name>A0A0C2J5H4_THEKT</name>
<dbReference type="EMBL" id="JWZT01004272">
    <property type="protein sequence ID" value="KII64418.1"/>
    <property type="molecule type" value="Genomic_DNA"/>
</dbReference>
<organism evidence="1 2">
    <name type="scientific">Thelohanellus kitauei</name>
    <name type="common">Myxosporean</name>
    <dbReference type="NCBI Taxonomy" id="669202"/>
    <lineage>
        <taxon>Eukaryota</taxon>
        <taxon>Metazoa</taxon>
        <taxon>Cnidaria</taxon>
        <taxon>Myxozoa</taxon>
        <taxon>Myxosporea</taxon>
        <taxon>Bivalvulida</taxon>
        <taxon>Platysporina</taxon>
        <taxon>Myxobolidae</taxon>
        <taxon>Thelohanellus</taxon>
    </lineage>
</organism>
<evidence type="ECO:0000313" key="1">
    <source>
        <dbReference type="EMBL" id="KII64418.1"/>
    </source>
</evidence>
<evidence type="ECO:0000313" key="2">
    <source>
        <dbReference type="Proteomes" id="UP000031668"/>
    </source>
</evidence>
<dbReference type="Proteomes" id="UP000031668">
    <property type="component" value="Unassembled WGS sequence"/>
</dbReference>
<comment type="caution">
    <text evidence="1">The sequence shown here is derived from an EMBL/GenBank/DDBJ whole genome shotgun (WGS) entry which is preliminary data.</text>
</comment>
<proteinExistence type="predicted"/>
<protein>
    <submittedName>
        <fullName evidence="1">Uncharacterized protein</fullName>
    </submittedName>
</protein>
<dbReference type="OrthoDB" id="26387at2759"/>
<reference evidence="1 2" key="1">
    <citation type="journal article" date="2014" name="Genome Biol. Evol.">
        <title>The genome of the myxosporean Thelohanellus kitauei shows adaptations to nutrient acquisition within its fish host.</title>
        <authorList>
            <person name="Yang Y."/>
            <person name="Xiong J."/>
            <person name="Zhou Z."/>
            <person name="Huo F."/>
            <person name="Miao W."/>
            <person name="Ran C."/>
            <person name="Liu Y."/>
            <person name="Zhang J."/>
            <person name="Feng J."/>
            <person name="Wang M."/>
            <person name="Wang M."/>
            <person name="Wang L."/>
            <person name="Yao B."/>
        </authorList>
    </citation>
    <scope>NUCLEOTIDE SEQUENCE [LARGE SCALE GENOMIC DNA]</scope>
    <source>
        <strain evidence="1">Wuqing</strain>
    </source>
</reference>